<accession>K1UDV5</accession>
<organism evidence="1">
    <name type="scientific">human gut metagenome</name>
    <dbReference type="NCBI Taxonomy" id="408170"/>
    <lineage>
        <taxon>unclassified sequences</taxon>
        <taxon>metagenomes</taxon>
        <taxon>organismal metagenomes</taxon>
    </lineage>
</organism>
<protein>
    <submittedName>
        <fullName evidence="1">Uncharacterized protein</fullName>
    </submittedName>
</protein>
<sequence length="96" mass="10973">MVSVDQAYMVGHMKNADGSINNKNVVLSAACEAAELFQCMMSVNQKLEDWQRFNHTLEQHLRSVECEKIHDICQAVYGMKHPSDELEGLYLAREDE</sequence>
<feature type="non-terminal residue" evidence="1">
    <location>
        <position position="96"/>
    </location>
</feature>
<proteinExistence type="predicted"/>
<evidence type="ECO:0000313" key="1">
    <source>
        <dbReference type="EMBL" id="EKC76440.1"/>
    </source>
</evidence>
<gene>
    <name evidence="1" type="ORF">OBE_00841</name>
</gene>
<comment type="caution">
    <text evidence="1">The sequence shown here is derived from an EMBL/GenBank/DDBJ whole genome shotgun (WGS) entry which is preliminary data.</text>
</comment>
<dbReference type="AlphaFoldDB" id="K1UDV5"/>
<name>K1UDV5_9ZZZZ</name>
<dbReference type="EMBL" id="AJWZ01000572">
    <property type="protein sequence ID" value="EKC76440.1"/>
    <property type="molecule type" value="Genomic_DNA"/>
</dbReference>
<reference evidence="1" key="1">
    <citation type="journal article" date="2013" name="Environ. Microbiol.">
        <title>Microbiota from the distal guts of lean and obese adolescents exhibit partial functional redundancy besides clear differences in community structure.</title>
        <authorList>
            <person name="Ferrer M."/>
            <person name="Ruiz A."/>
            <person name="Lanza F."/>
            <person name="Haange S.B."/>
            <person name="Oberbach A."/>
            <person name="Till H."/>
            <person name="Bargiela R."/>
            <person name="Campoy C."/>
            <person name="Segura M.T."/>
            <person name="Richter M."/>
            <person name="von Bergen M."/>
            <person name="Seifert J."/>
            <person name="Suarez A."/>
        </authorList>
    </citation>
    <scope>NUCLEOTIDE SEQUENCE</scope>
</reference>